<dbReference type="GO" id="GO:0006520">
    <property type="term" value="P:amino acid metabolic process"/>
    <property type="evidence" value="ECO:0007669"/>
    <property type="project" value="TreeGrafter"/>
</dbReference>
<dbReference type="Proteomes" id="UP000262954">
    <property type="component" value="Unassembled WGS sequence"/>
</dbReference>
<evidence type="ECO:0000259" key="3">
    <source>
        <dbReference type="Pfam" id="PF00155"/>
    </source>
</evidence>
<evidence type="ECO:0000313" key="5">
    <source>
        <dbReference type="Proteomes" id="UP000262954"/>
    </source>
</evidence>
<dbReference type="Gene3D" id="3.90.1150.10">
    <property type="entry name" value="Aspartate Aminotransferase, domain 1"/>
    <property type="match status" value="1"/>
</dbReference>
<accession>A0A354M5Y7</accession>
<evidence type="ECO:0000313" key="4">
    <source>
        <dbReference type="EMBL" id="HBJ09926.1"/>
    </source>
</evidence>
<dbReference type="CDD" id="cd00609">
    <property type="entry name" value="AAT_like"/>
    <property type="match status" value="1"/>
</dbReference>
<dbReference type="InterPro" id="IPR050478">
    <property type="entry name" value="Ethylene_sulfur-biosynth"/>
</dbReference>
<dbReference type="InterPro" id="IPR022518">
    <property type="entry name" value="Aspartate_4-decarboxylase"/>
</dbReference>
<dbReference type="PANTHER" id="PTHR43795">
    <property type="entry name" value="BIFUNCTIONAL ASPARTATE AMINOTRANSFERASE AND GLUTAMATE/ASPARTATE-PREPHENATE AMINOTRANSFERASE-RELATED"/>
    <property type="match status" value="1"/>
</dbReference>
<organism evidence="4 5">
    <name type="scientific">Coprobacter fastidiosus</name>
    <dbReference type="NCBI Taxonomy" id="1099853"/>
    <lineage>
        <taxon>Bacteria</taxon>
        <taxon>Pseudomonadati</taxon>
        <taxon>Bacteroidota</taxon>
        <taxon>Bacteroidia</taxon>
        <taxon>Bacteroidales</taxon>
        <taxon>Barnesiellaceae</taxon>
        <taxon>Coprobacter</taxon>
    </lineage>
</organism>
<dbReference type="NCBIfam" id="NF006755">
    <property type="entry name" value="PRK09275.1"/>
    <property type="match status" value="1"/>
</dbReference>
<dbReference type="InterPro" id="IPR004838">
    <property type="entry name" value="NHTrfase_class1_PyrdxlP-BS"/>
</dbReference>
<dbReference type="AlphaFoldDB" id="A0A354M5Y7"/>
<comment type="caution">
    <text evidence="4">The sequence shown here is derived from an EMBL/GenBank/DDBJ whole genome shotgun (WGS) entry which is preliminary data.</text>
</comment>
<keyword evidence="2" id="KW-0808">Transferase</keyword>
<keyword evidence="1" id="KW-0663">Pyridoxal phosphate</keyword>
<evidence type="ECO:0000256" key="2">
    <source>
        <dbReference type="RuleBase" id="RU000481"/>
    </source>
</evidence>
<dbReference type="InterPro" id="IPR015422">
    <property type="entry name" value="PyrdxlP-dep_Trfase_small"/>
</dbReference>
<dbReference type="Gene3D" id="1.10.20.110">
    <property type="match status" value="1"/>
</dbReference>
<gene>
    <name evidence="4" type="ORF">DDY73_13095</name>
</gene>
<feature type="domain" description="Aminotransferase class I/classII large" evidence="3">
    <location>
        <begin position="203"/>
        <end position="529"/>
    </location>
</feature>
<dbReference type="NCBIfam" id="TIGR03801">
    <property type="entry name" value="asp_4_decarbox"/>
    <property type="match status" value="1"/>
</dbReference>
<reference evidence="4 5" key="1">
    <citation type="journal article" date="2018" name="Nat. Biotechnol.">
        <title>A standardized bacterial taxonomy based on genome phylogeny substantially revises the tree of life.</title>
        <authorList>
            <person name="Parks D.H."/>
            <person name="Chuvochina M."/>
            <person name="Waite D.W."/>
            <person name="Rinke C."/>
            <person name="Skarshewski A."/>
            <person name="Chaumeil P.A."/>
            <person name="Hugenholtz P."/>
        </authorList>
    </citation>
    <scope>NUCLEOTIDE SEQUENCE [LARGE SCALE GENOMIC DNA]</scope>
    <source>
        <strain evidence="4">UBA11482</strain>
    </source>
</reference>
<dbReference type="InterPro" id="IPR015424">
    <property type="entry name" value="PyrdxlP-dep_Trfase"/>
</dbReference>
<dbReference type="Gene3D" id="3.40.640.10">
    <property type="entry name" value="Type I PLP-dependent aspartate aminotransferase-like (Major domain)"/>
    <property type="match status" value="1"/>
</dbReference>
<protein>
    <recommendedName>
        <fullName evidence="2">Aminotransferase</fullName>
        <ecNumber evidence="2">2.6.1.-</ecNumber>
    </recommendedName>
</protein>
<dbReference type="EMBL" id="DNWC01000165">
    <property type="protein sequence ID" value="HBJ09926.1"/>
    <property type="molecule type" value="Genomic_DNA"/>
</dbReference>
<name>A0A354M5Y7_9BACT</name>
<comment type="similarity">
    <text evidence="2">Belongs to the class-I pyridoxal-phosphate-dependent aminotransferase family.</text>
</comment>
<dbReference type="SUPFAM" id="SSF53383">
    <property type="entry name" value="PLP-dependent transferases"/>
    <property type="match status" value="1"/>
</dbReference>
<dbReference type="PANTHER" id="PTHR43795:SF2">
    <property type="entry name" value="BIFUNCTIONAL ASPARTATE AMINOTRANSFERASE AND GLUTAMATE_ASPARTATE-PREPHENATE AMINOTRANSFERASE"/>
    <property type="match status" value="1"/>
</dbReference>
<dbReference type="Pfam" id="PF00155">
    <property type="entry name" value="Aminotran_1_2"/>
    <property type="match status" value="1"/>
</dbReference>
<proteinExistence type="inferred from homology"/>
<sequence>MDCKEKLPSALMKGYSRKFEKGLESMSPFEIKNKLIEFAEEHTRKAFCLFLNAGRGNPNWIATVPREAFFLLGKFGLEECRRVFDLSEGIAGIPVEKGIAKRFEDFIQQHKALPGADLLKEAYHYFVDKKRVDPDSLIHEWAEAIIGDQYPVPDRMLKYAEMIVHDYLLQEMCDRQPVNFKYDLFATEGGTAAMCYIFDSLQENRLLAKGDRVALMTPIFTPYIEIPELDRFQFQVTKIQASQMTETGLHTWQYPDSELDKLKDKSIKVLYIVNPSNPPSYTLDKRSLDKIVDIVKKDNPHLMIITDDVYGTFVPHFKSLMYELPLNTLCVYSFSKYFGATGWRLAVIALSENNIYDEMIAALPKSDIEDLHKRYESITLNPEKLKFIDRMVADSRMVALNHTAGLSTPQQMQMALFAAYALFDKEDRYKKKIQKMIKERLDAMWENTGFELVPDPLRAGYYSEIDIMVWAKKLYGDEFACYLEANYDPLDFVIHLAKDTCIVLLNGSGFDGPDWSIRASLANLDKDDYKKIGKGVRLILDEYALAWKKAKGESK</sequence>
<dbReference type="EC" id="2.6.1.-" evidence="2"/>
<evidence type="ECO:0000256" key="1">
    <source>
        <dbReference type="ARBA" id="ARBA00022898"/>
    </source>
</evidence>
<dbReference type="GO" id="GO:0008483">
    <property type="term" value="F:transaminase activity"/>
    <property type="evidence" value="ECO:0007669"/>
    <property type="project" value="UniProtKB-KW"/>
</dbReference>
<comment type="cofactor">
    <cofactor evidence="2">
        <name>pyridoxal 5'-phosphate</name>
        <dbReference type="ChEBI" id="CHEBI:597326"/>
    </cofactor>
</comment>
<dbReference type="GO" id="GO:0030170">
    <property type="term" value="F:pyridoxal phosphate binding"/>
    <property type="evidence" value="ECO:0007669"/>
    <property type="project" value="InterPro"/>
</dbReference>
<dbReference type="InterPro" id="IPR004839">
    <property type="entry name" value="Aminotransferase_I/II_large"/>
</dbReference>
<dbReference type="PROSITE" id="PS00105">
    <property type="entry name" value="AA_TRANSFER_CLASS_1"/>
    <property type="match status" value="1"/>
</dbReference>
<keyword evidence="2" id="KW-0032">Aminotransferase</keyword>
<dbReference type="InterPro" id="IPR015421">
    <property type="entry name" value="PyrdxlP-dep_Trfase_major"/>
</dbReference>